<dbReference type="GO" id="GO:0003677">
    <property type="term" value="F:DNA binding"/>
    <property type="evidence" value="ECO:0007669"/>
    <property type="project" value="InterPro"/>
</dbReference>
<dbReference type="PROSITE" id="PS50943">
    <property type="entry name" value="HTH_CROC1"/>
    <property type="match status" value="1"/>
</dbReference>
<dbReference type="InterPro" id="IPR010982">
    <property type="entry name" value="Lambda_DNA-bd_dom_sf"/>
</dbReference>
<dbReference type="CDD" id="cd00093">
    <property type="entry name" value="HTH_XRE"/>
    <property type="match status" value="1"/>
</dbReference>
<dbReference type="Gene3D" id="1.10.260.40">
    <property type="entry name" value="lambda repressor-like DNA-binding domains"/>
    <property type="match status" value="1"/>
</dbReference>
<name>A0AAN0M1U1_9RHOB</name>
<evidence type="ECO:0000313" key="2">
    <source>
        <dbReference type="EMBL" id="WZU63395.1"/>
    </source>
</evidence>
<gene>
    <name evidence="2" type="ORF">AABB28_16330</name>
</gene>
<dbReference type="SUPFAM" id="SSF47413">
    <property type="entry name" value="lambda repressor-like DNA-binding domains"/>
    <property type="match status" value="1"/>
</dbReference>
<reference evidence="2 3" key="1">
    <citation type="submission" date="2024-04" db="EMBL/GenBank/DDBJ databases">
        <title>Phylogenomic analyses of a clade within the roseobacter group suggest taxonomic reassignments of species of the genera Aestuariivita, Citreicella, Loktanella, Nautella, Pelagibaca, Ruegeria, Thalassobius, Thiobacimonas and Tropicibacter, and the proposal o.</title>
        <authorList>
            <person name="Jeon C.O."/>
        </authorList>
    </citation>
    <scope>NUCLEOTIDE SEQUENCE [LARGE SCALE GENOMIC DNA]</scope>
    <source>
        <strain evidence="2 3">G8-12</strain>
    </source>
</reference>
<organism evidence="2 3">
    <name type="scientific">Yoonia algicola</name>
    <dbReference type="NCBI Taxonomy" id="3137368"/>
    <lineage>
        <taxon>Bacteria</taxon>
        <taxon>Pseudomonadati</taxon>
        <taxon>Pseudomonadota</taxon>
        <taxon>Alphaproteobacteria</taxon>
        <taxon>Rhodobacterales</taxon>
        <taxon>Paracoccaceae</taxon>
        <taxon>Yoonia</taxon>
    </lineage>
</organism>
<sequence length="115" mass="13087">MSTQFALDLRLARRKAGYTQGDVAHLLSSHQSLVSDLEHGRRRPSLEQIIDLSLIYGRSFESFFGALLDERQTVLQKRLKRLPVLTKTTAHTFNRASSLSRLRRRLASQLEHGSA</sequence>
<accession>A0AAN0M1U1</accession>
<protein>
    <submittedName>
        <fullName evidence="2">Helix-turn-helix transcriptional regulator</fullName>
    </submittedName>
</protein>
<feature type="domain" description="HTH cro/C1-type" evidence="1">
    <location>
        <begin position="9"/>
        <end position="63"/>
    </location>
</feature>
<dbReference type="InterPro" id="IPR001387">
    <property type="entry name" value="Cro/C1-type_HTH"/>
</dbReference>
<dbReference type="EMBL" id="CP151762">
    <property type="protein sequence ID" value="WZU63395.1"/>
    <property type="molecule type" value="Genomic_DNA"/>
</dbReference>
<dbReference type="Proteomes" id="UP001451782">
    <property type="component" value="Chromosome"/>
</dbReference>
<evidence type="ECO:0000259" key="1">
    <source>
        <dbReference type="PROSITE" id="PS50943"/>
    </source>
</evidence>
<dbReference type="AlphaFoldDB" id="A0AAN0M1U1"/>
<evidence type="ECO:0000313" key="3">
    <source>
        <dbReference type="Proteomes" id="UP001451782"/>
    </source>
</evidence>
<proteinExistence type="predicted"/>
<dbReference type="RefSeq" id="WP_342069777.1">
    <property type="nucleotide sequence ID" value="NZ_CP151762.1"/>
</dbReference>
<keyword evidence="3" id="KW-1185">Reference proteome</keyword>
<dbReference type="Pfam" id="PF01381">
    <property type="entry name" value="HTH_3"/>
    <property type="match status" value="1"/>
</dbReference>
<dbReference type="KEGG" id="yag:AABB28_16330"/>
<dbReference type="SMART" id="SM00530">
    <property type="entry name" value="HTH_XRE"/>
    <property type="match status" value="1"/>
</dbReference>